<evidence type="ECO:0000313" key="2">
    <source>
        <dbReference type="Proteomes" id="UP001500305"/>
    </source>
</evidence>
<dbReference type="EMBL" id="BAAATR010000031">
    <property type="protein sequence ID" value="GAA2264840.1"/>
    <property type="molecule type" value="Genomic_DNA"/>
</dbReference>
<proteinExistence type="predicted"/>
<sequence>MTNNVDPSAFVGEGVKLGTGNTVGPYAVLLGPCEIGNDNWIAPHAVVGTPGGHRDHPHPATWAGETGGLGVVIGDRNRIREHTKVAQGLLSGPTRIGSDCLVMSGAVIGDGAVLEDGIQISANVVVGGESRIWSRSYLGMGAMIRPHTLIGPLSLVCMGAVVLGDVGAAAKHLGNPATTVGANVSGLRHWGCGERAIATLHGYVAGTSGIPDGLPDDVSQLLARWDAR</sequence>
<comment type="caution">
    <text evidence="1">The sequence shown here is derived from an EMBL/GenBank/DDBJ whole genome shotgun (WGS) entry which is preliminary data.</text>
</comment>
<gene>
    <name evidence="1" type="primary">lpxA</name>
    <name evidence="1" type="ORF">GCM10010430_57020</name>
</gene>
<evidence type="ECO:0000313" key="1">
    <source>
        <dbReference type="EMBL" id="GAA2264840.1"/>
    </source>
</evidence>
<organism evidence="1 2">
    <name type="scientific">Kitasatospora cystarginea</name>
    <dbReference type="NCBI Taxonomy" id="58350"/>
    <lineage>
        <taxon>Bacteria</taxon>
        <taxon>Bacillati</taxon>
        <taxon>Actinomycetota</taxon>
        <taxon>Actinomycetes</taxon>
        <taxon>Kitasatosporales</taxon>
        <taxon>Streptomycetaceae</taxon>
        <taxon>Kitasatospora</taxon>
    </lineage>
</organism>
<accession>A0ABN3EP67</accession>
<reference evidence="1 2" key="1">
    <citation type="journal article" date="2019" name="Int. J. Syst. Evol. Microbiol.">
        <title>The Global Catalogue of Microorganisms (GCM) 10K type strain sequencing project: providing services to taxonomists for standard genome sequencing and annotation.</title>
        <authorList>
            <consortium name="The Broad Institute Genomics Platform"/>
            <consortium name="The Broad Institute Genome Sequencing Center for Infectious Disease"/>
            <person name="Wu L."/>
            <person name="Ma J."/>
        </authorList>
    </citation>
    <scope>NUCLEOTIDE SEQUENCE [LARGE SCALE GENOMIC DNA]</scope>
    <source>
        <strain evidence="1 2">JCM 7356</strain>
    </source>
</reference>
<dbReference type="PANTHER" id="PTHR43300">
    <property type="entry name" value="ACETYLTRANSFERASE"/>
    <property type="match status" value="1"/>
</dbReference>
<protein>
    <submittedName>
        <fullName evidence="1">Acyl-ACP--UDP-N-acetylglucosamine O-acyltransferase</fullName>
    </submittedName>
</protein>
<name>A0ABN3EP67_9ACTN</name>
<keyword evidence="2" id="KW-1185">Reference proteome</keyword>
<dbReference type="InterPro" id="IPR001451">
    <property type="entry name" value="Hexapep"/>
</dbReference>
<dbReference type="InterPro" id="IPR050179">
    <property type="entry name" value="Trans_hexapeptide_repeat"/>
</dbReference>
<dbReference type="Gene3D" id="2.160.10.10">
    <property type="entry name" value="Hexapeptide repeat proteins"/>
    <property type="match status" value="1"/>
</dbReference>
<dbReference type="SUPFAM" id="SSF51161">
    <property type="entry name" value="Trimeric LpxA-like enzymes"/>
    <property type="match status" value="1"/>
</dbReference>
<dbReference type="Pfam" id="PF00132">
    <property type="entry name" value="Hexapep"/>
    <property type="match status" value="1"/>
</dbReference>
<dbReference type="InterPro" id="IPR011004">
    <property type="entry name" value="Trimer_LpxA-like_sf"/>
</dbReference>
<dbReference type="Proteomes" id="UP001500305">
    <property type="component" value="Unassembled WGS sequence"/>
</dbReference>